<dbReference type="PANTHER" id="PTHR43343">
    <property type="entry name" value="PEPTIDASE S12"/>
    <property type="match status" value="1"/>
</dbReference>
<sequence length="352" mass="35924">MKRVMLGIAIFAGLTAVAIGLLPSTPISTAPVASGSIAAVEAETIALFRRSAPAVVHVFAQGQSLTYVEQAQSQQTGSGFLWDTAGHIVTNEHVVRGADVVRVRLADGRLREGRVVGRAGQVDLAVIKINGGDLPAPLPVGTSASLAVGQFVMAIGNPFGLDQTLTTGVVSALKRRLPTESGREIADMIQTDAAINPGNSGGPLIDGAGQLIGVATAIYSPSGASAGIGFAVPVDTVRRVVPMLIADGRIPTPAIGVVVAPEATAARHGIDGLIVSSVLPNSPAQRAGIRGIDRVEGLLGDVIVSIDGKPVRRLAELTEALEAAGVGKIVAIGILRRENTISLRVRTVDGGS</sequence>
<keyword evidence="2 5" id="KW-0645">Protease</keyword>
<dbReference type="PRINTS" id="PR00834">
    <property type="entry name" value="PROTEASES2C"/>
</dbReference>
<name>A0ABW0J055_9HYPH</name>
<dbReference type="Gene3D" id="2.40.10.10">
    <property type="entry name" value="Trypsin-like serine proteases"/>
    <property type="match status" value="2"/>
</dbReference>
<dbReference type="RefSeq" id="WP_377801806.1">
    <property type="nucleotide sequence ID" value="NZ_JBHSLW010000104.1"/>
</dbReference>
<dbReference type="Gene3D" id="2.30.42.10">
    <property type="match status" value="1"/>
</dbReference>
<dbReference type="Pfam" id="PF13365">
    <property type="entry name" value="Trypsin_2"/>
    <property type="match status" value="1"/>
</dbReference>
<dbReference type="SUPFAM" id="SSF50494">
    <property type="entry name" value="Trypsin-like serine proteases"/>
    <property type="match status" value="1"/>
</dbReference>
<dbReference type="EC" id="3.4.21.-" evidence="5"/>
<dbReference type="GO" id="GO:0008233">
    <property type="term" value="F:peptidase activity"/>
    <property type="evidence" value="ECO:0007669"/>
    <property type="project" value="UniProtKB-KW"/>
</dbReference>
<comment type="caution">
    <text evidence="5">The sequence shown here is derived from an EMBL/GenBank/DDBJ whole genome shotgun (WGS) entry which is preliminary data.</text>
</comment>
<accession>A0ABW0J055</accession>
<comment type="similarity">
    <text evidence="1">Belongs to the peptidase S1C family.</text>
</comment>
<keyword evidence="6" id="KW-1185">Reference proteome</keyword>
<dbReference type="GO" id="GO:0006508">
    <property type="term" value="P:proteolysis"/>
    <property type="evidence" value="ECO:0007669"/>
    <property type="project" value="UniProtKB-KW"/>
</dbReference>
<evidence type="ECO:0000256" key="1">
    <source>
        <dbReference type="ARBA" id="ARBA00010541"/>
    </source>
</evidence>
<dbReference type="InterPro" id="IPR009003">
    <property type="entry name" value="Peptidase_S1_PA"/>
</dbReference>
<evidence type="ECO:0000256" key="3">
    <source>
        <dbReference type="ARBA" id="ARBA00022801"/>
    </source>
</evidence>
<dbReference type="SUPFAM" id="SSF50156">
    <property type="entry name" value="PDZ domain-like"/>
    <property type="match status" value="1"/>
</dbReference>
<evidence type="ECO:0000256" key="2">
    <source>
        <dbReference type="ARBA" id="ARBA00022670"/>
    </source>
</evidence>
<evidence type="ECO:0000313" key="5">
    <source>
        <dbReference type="EMBL" id="MFC5423749.1"/>
    </source>
</evidence>
<reference evidence="6" key="1">
    <citation type="journal article" date="2019" name="Int. J. Syst. Evol. Microbiol.">
        <title>The Global Catalogue of Microorganisms (GCM) 10K type strain sequencing project: providing services to taxonomists for standard genome sequencing and annotation.</title>
        <authorList>
            <consortium name="The Broad Institute Genomics Platform"/>
            <consortium name="The Broad Institute Genome Sequencing Center for Infectious Disease"/>
            <person name="Wu L."/>
            <person name="Ma J."/>
        </authorList>
    </citation>
    <scope>NUCLEOTIDE SEQUENCE [LARGE SCALE GENOMIC DNA]</scope>
    <source>
        <strain evidence="6">NCAIM B.01391</strain>
    </source>
</reference>
<dbReference type="InterPro" id="IPR051201">
    <property type="entry name" value="Chloro_Bact_Ser_Proteases"/>
</dbReference>
<dbReference type="SMART" id="SM00228">
    <property type="entry name" value="PDZ"/>
    <property type="match status" value="1"/>
</dbReference>
<evidence type="ECO:0000313" key="6">
    <source>
        <dbReference type="Proteomes" id="UP001596053"/>
    </source>
</evidence>
<dbReference type="EMBL" id="JBHSLW010000104">
    <property type="protein sequence ID" value="MFC5423749.1"/>
    <property type="molecule type" value="Genomic_DNA"/>
</dbReference>
<evidence type="ECO:0000259" key="4">
    <source>
        <dbReference type="PROSITE" id="PS50106"/>
    </source>
</evidence>
<dbReference type="PROSITE" id="PS50106">
    <property type="entry name" value="PDZ"/>
    <property type="match status" value="1"/>
</dbReference>
<dbReference type="Pfam" id="PF13180">
    <property type="entry name" value="PDZ_2"/>
    <property type="match status" value="1"/>
</dbReference>
<dbReference type="InterPro" id="IPR036034">
    <property type="entry name" value="PDZ_sf"/>
</dbReference>
<organism evidence="5 6">
    <name type="scientific">Bosea eneae</name>
    <dbReference type="NCBI Taxonomy" id="151454"/>
    <lineage>
        <taxon>Bacteria</taxon>
        <taxon>Pseudomonadati</taxon>
        <taxon>Pseudomonadota</taxon>
        <taxon>Alphaproteobacteria</taxon>
        <taxon>Hyphomicrobiales</taxon>
        <taxon>Boseaceae</taxon>
        <taxon>Bosea</taxon>
    </lineage>
</organism>
<dbReference type="InterPro" id="IPR001478">
    <property type="entry name" value="PDZ"/>
</dbReference>
<proteinExistence type="inferred from homology"/>
<keyword evidence="3 5" id="KW-0378">Hydrolase</keyword>
<dbReference type="InterPro" id="IPR001940">
    <property type="entry name" value="Peptidase_S1C"/>
</dbReference>
<dbReference type="InterPro" id="IPR043504">
    <property type="entry name" value="Peptidase_S1_PA_chymotrypsin"/>
</dbReference>
<gene>
    <name evidence="5" type="ORF">ACFPOB_29895</name>
</gene>
<dbReference type="Proteomes" id="UP001596053">
    <property type="component" value="Unassembled WGS sequence"/>
</dbReference>
<protein>
    <submittedName>
        <fullName evidence="5">S1C family serine protease</fullName>
        <ecNumber evidence="5">3.4.21.-</ecNumber>
    </submittedName>
</protein>
<dbReference type="PANTHER" id="PTHR43343:SF3">
    <property type="entry name" value="PROTEASE DO-LIKE 8, CHLOROPLASTIC"/>
    <property type="match status" value="1"/>
</dbReference>
<feature type="domain" description="PDZ" evidence="4">
    <location>
        <begin position="244"/>
        <end position="338"/>
    </location>
</feature>